<gene>
    <name evidence="3" type="ORF">PSALAMII_LOCUS7086</name>
</gene>
<dbReference type="AlphaFoldDB" id="A0A9W4JER5"/>
<dbReference type="EMBL" id="CAJVPG010000333">
    <property type="protein sequence ID" value="CAG8394018.1"/>
    <property type="molecule type" value="Genomic_DNA"/>
</dbReference>
<feature type="chain" id="PRO_5040973369" evidence="2">
    <location>
        <begin position="19"/>
        <end position="232"/>
    </location>
</feature>
<keyword evidence="4" id="KW-1185">Reference proteome</keyword>
<accession>A0A9W4JER5</accession>
<protein>
    <submittedName>
        <fullName evidence="3">Uncharacterized protein</fullName>
    </submittedName>
</protein>
<proteinExistence type="predicted"/>
<evidence type="ECO:0000256" key="2">
    <source>
        <dbReference type="SAM" id="SignalP"/>
    </source>
</evidence>
<keyword evidence="2" id="KW-0732">Signal</keyword>
<dbReference type="Proteomes" id="UP001152649">
    <property type="component" value="Unassembled WGS sequence"/>
</dbReference>
<organism evidence="3 4">
    <name type="scientific">Penicillium salamii</name>
    <dbReference type="NCBI Taxonomy" id="1612424"/>
    <lineage>
        <taxon>Eukaryota</taxon>
        <taxon>Fungi</taxon>
        <taxon>Dikarya</taxon>
        <taxon>Ascomycota</taxon>
        <taxon>Pezizomycotina</taxon>
        <taxon>Eurotiomycetes</taxon>
        <taxon>Eurotiomycetidae</taxon>
        <taxon>Eurotiales</taxon>
        <taxon>Aspergillaceae</taxon>
        <taxon>Penicillium</taxon>
    </lineage>
</organism>
<name>A0A9W4JER5_9EURO</name>
<dbReference type="PANTHER" id="PTHR40640">
    <property type="entry name" value="ANCHORED GLYCOPROTEIN, PUTATIVE (AFU_ORTHOLOGUE AFUA_8G04860)-RELATED"/>
    <property type="match status" value="1"/>
</dbReference>
<dbReference type="PANTHER" id="PTHR40640:SF1">
    <property type="entry name" value="ANCHORED GLYCOPROTEIN, PUTATIVE (AFU_ORTHOLOGUE AFUA_8G04860)-RELATED"/>
    <property type="match status" value="1"/>
</dbReference>
<dbReference type="OrthoDB" id="5410178at2759"/>
<evidence type="ECO:0000256" key="1">
    <source>
        <dbReference type="SAM" id="MobiDB-lite"/>
    </source>
</evidence>
<feature type="signal peptide" evidence="2">
    <location>
        <begin position="1"/>
        <end position="18"/>
    </location>
</feature>
<comment type="caution">
    <text evidence="3">The sequence shown here is derived from an EMBL/GenBank/DDBJ whole genome shotgun (WGS) entry which is preliminary data.</text>
</comment>
<evidence type="ECO:0000313" key="3">
    <source>
        <dbReference type="EMBL" id="CAG8394018.1"/>
    </source>
</evidence>
<sequence>MRPTFALFVLAALAVADSSTTTISYFGLDYDAKTYGADPGAYTSTAASVVGSDSTATTYEIRCQKGAEKCALPHPVTLVQGSATYSMSGEYSIETMGATGIITDIEACTFTHTSESASCSWSVDFTISSGDLTLSTSNSNSSTVVPKSVSWRALEITAGADELTSTTSGSATKTTAGAASTTEAATGAASTGATTAGATTAGATSTGAAPRAYPLATAAPMGAAIAAIVAIF</sequence>
<feature type="region of interest" description="Disordered" evidence="1">
    <location>
        <begin position="164"/>
        <end position="207"/>
    </location>
</feature>
<reference evidence="3" key="1">
    <citation type="submission" date="2021-07" db="EMBL/GenBank/DDBJ databases">
        <authorList>
            <person name="Branca A.L. A."/>
        </authorList>
    </citation>
    <scope>NUCLEOTIDE SEQUENCE</scope>
</reference>
<evidence type="ECO:0000313" key="4">
    <source>
        <dbReference type="Proteomes" id="UP001152649"/>
    </source>
</evidence>